<dbReference type="InterPro" id="IPR012474">
    <property type="entry name" value="Frigida"/>
</dbReference>
<dbReference type="AlphaFoldDB" id="A0AAN9MLY4"/>
<evidence type="ECO:0000256" key="7">
    <source>
        <dbReference type="SAM" id="MobiDB-lite"/>
    </source>
</evidence>
<comment type="caution">
    <text evidence="8">The sequence shown here is derived from an EMBL/GenBank/DDBJ whole genome shotgun (WGS) entry which is preliminary data.</text>
</comment>
<feature type="compositionally biased region" description="Basic and acidic residues" evidence="7">
    <location>
        <begin position="103"/>
        <end position="118"/>
    </location>
</feature>
<evidence type="ECO:0000256" key="3">
    <source>
        <dbReference type="ARBA" id="ARBA00022782"/>
    </source>
</evidence>
<keyword evidence="2 5" id="KW-0217">Developmental protein</keyword>
<dbReference type="Proteomes" id="UP001374584">
    <property type="component" value="Unassembled WGS sequence"/>
</dbReference>
<organism evidence="8 9">
    <name type="scientific">Phaseolus coccineus</name>
    <name type="common">Scarlet runner bean</name>
    <name type="synonym">Phaseolus multiflorus</name>
    <dbReference type="NCBI Taxonomy" id="3886"/>
    <lineage>
        <taxon>Eukaryota</taxon>
        <taxon>Viridiplantae</taxon>
        <taxon>Streptophyta</taxon>
        <taxon>Embryophyta</taxon>
        <taxon>Tracheophyta</taxon>
        <taxon>Spermatophyta</taxon>
        <taxon>Magnoliopsida</taxon>
        <taxon>eudicotyledons</taxon>
        <taxon>Gunneridae</taxon>
        <taxon>Pentapetalae</taxon>
        <taxon>rosids</taxon>
        <taxon>fabids</taxon>
        <taxon>Fabales</taxon>
        <taxon>Fabaceae</taxon>
        <taxon>Papilionoideae</taxon>
        <taxon>50 kb inversion clade</taxon>
        <taxon>NPAAA clade</taxon>
        <taxon>indigoferoid/millettioid clade</taxon>
        <taxon>Phaseoleae</taxon>
        <taxon>Phaseolus</taxon>
    </lineage>
</organism>
<feature type="coiled-coil region" evidence="6">
    <location>
        <begin position="33"/>
        <end position="60"/>
    </location>
</feature>
<name>A0AAN9MLY4_PHACN</name>
<proteinExistence type="inferred from homology"/>
<gene>
    <name evidence="8" type="ORF">VNO80_19296</name>
</gene>
<keyword evidence="9" id="KW-1185">Reference proteome</keyword>
<evidence type="ECO:0000256" key="4">
    <source>
        <dbReference type="ARBA" id="ARBA00023089"/>
    </source>
</evidence>
<dbReference type="PANTHER" id="PTHR31791">
    <property type="entry name" value="FRIGIDA-LIKE PROTEIN 3-RELATED"/>
    <property type="match status" value="1"/>
</dbReference>
<dbReference type="PANTHER" id="PTHR31791:SF49">
    <property type="entry name" value="INACTIVE PROTEIN FRIGIDA"/>
    <property type="match status" value="1"/>
</dbReference>
<evidence type="ECO:0000313" key="9">
    <source>
        <dbReference type="Proteomes" id="UP001374584"/>
    </source>
</evidence>
<protein>
    <recommendedName>
        <fullName evidence="5">FRIGIDA-like protein</fullName>
    </recommendedName>
</protein>
<feature type="compositionally biased region" description="Polar residues" evidence="7">
    <location>
        <begin position="69"/>
        <end position="92"/>
    </location>
</feature>
<keyword evidence="6" id="KW-0175">Coiled coil</keyword>
<keyword evidence="3 5" id="KW-0221">Differentiation</keyword>
<feature type="region of interest" description="Disordered" evidence="7">
    <location>
        <begin position="1"/>
        <end position="24"/>
    </location>
</feature>
<evidence type="ECO:0000256" key="2">
    <source>
        <dbReference type="ARBA" id="ARBA00022473"/>
    </source>
</evidence>
<dbReference type="EMBL" id="JAYMYR010000007">
    <property type="protein sequence ID" value="KAK7353843.1"/>
    <property type="molecule type" value="Genomic_DNA"/>
</dbReference>
<evidence type="ECO:0000313" key="8">
    <source>
        <dbReference type="EMBL" id="KAK7353843.1"/>
    </source>
</evidence>
<sequence>MDTTESLTDGLPTLPPEDQNDAGDKLEKSVNQLNNLSIAIQTFKSRYDELQRHLDFIEHAIDARTKELQLSGSNASPSAKETTEASVSQSDCGRTDSILKPNPKAEEEGGEKENAKEEEKEEDELLSLCKTMNSRGLRKYVLSRLSETASLREQVPLALKSAPKPSKLVFECIGRFFLQGSKAYTKDSPMIPARQVSVLVLEYYLLSGRVGNEEEVEASLKKEADSAAVAWRKRLIVEGGLSKASEIDARGLILFVAGFGIPGVFRDEDICNLVSVSNDREISDALRQSQLLLKRVSDIVDGMIRKGMVVKAVDLAYTFGLEEKYSPQTALTSFLQKSEETWKKAKQDANDFPGALKKAHEKYLAALKSVVNCLEGHGIDFVKLIPGWQLKDKIINLEKDISDTNIKIEEKSMIKRKVDKNTSSNKMKIPDAKRTRFAGRDASVLSPSLTALHEQRIVRMDGNSSYDGSLAAHLLDGRSYGYPNSYLSAASIQLGSVSDSLAEKYLGSTVANGANMLGGAMGGSYSGYQGDMIRDNVGTVLNSNSYRWHGVGEGALSHDRSVGQSFVGQSTSALVNNLYGKTSIEGFAGVPEHLSIGASSRSGGSDLYSFADGVFDS</sequence>
<evidence type="ECO:0000256" key="5">
    <source>
        <dbReference type="RuleBase" id="RU364012"/>
    </source>
</evidence>
<comment type="similarity">
    <text evidence="1 5">Belongs to the Frigida family.</text>
</comment>
<dbReference type="Pfam" id="PF07899">
    <property type="entry name" value="Frigida"/>
    <property type="match status" value="1"/>
</dbReference>
<dbReference type="GO" id="GO:0009908">
    <property type="term" value="P:flower development"/>
    <property type="evidence" value="ECO:0007669"/>
    <property type="project" value="UniProtKB-KW"/>
</dbReference>
<feature type="region of interest" description="Disordered" evidence="7">
    <location>
        <begin position="69"/>
        <end position="124"/>
    </location>
</feature>
<keyword evidence="4 5" id="KW-0287">Flowering</keyword>
<accession>A0AAN9MLY4</accession>
<evidence type="ECO:0000256" key="1">
    <source>
        <dbReference type="ARBA" id="ARBA00008956"/>
    </source>
</evidence>
<evidence type="ECO:0000256" key="6">
    <source>
        <dbReference type="SAM" id="Coils"/>
    </source>
</evidence>
<reference evidence="8 9" key="1">
    <citation type="submission" date="2024-01" db="EMBL/GenBank/DDBJ databases">
        <title>The genomes of 5 underutilized Papilionoideae crops provide insights into root nodulation and disease resistanc.</title>
        <authorList>
            <person name="Jiang F."/>
        </authorList>
    </citation>
    <scope>NUCLEOTIDE SEQUENCE [LARGE SCALE GENOMIC DNA]</scope>
    <source>
        <strain evidence="8">JINMINGXINNONG_FW02</strain>
        <tissue evidence="8">Leaves</tissue>
    </source>
</reference>
<dbReference type="GO" id="GO:0030154">
    <property type="term" value="P:cell differentiation"/>
    <property type="evidence" value="ECO:0007669"/>
    <property type="project" value="UniProtKB-KW"/>
</dbReference>